<reference evidence="3 4" key="1">
    <citation type="submission" date="2018-01" db="EMBL/GenBank/DDBJ databases">
        <title>Draft genome sequence of Jishengella sp. NA12.</title>
        <authorList>
            <person name="Sahin N."/>
            <person name="Ay H."/>
            <person name="Saygin H."/>
        </authorList>
    </citation>
    <scope>NUCLEOTIDE SEQUENCE [LARGE SCALE GENOMIC DNA]</scope>
    <source>
        <strain evidence="3 4">NA12</strain>
    </source>
</reference>
<dbReference type="Proteomes" id="UP000248924">
    <property type="component" value="Unassembled WGS sequence"/>
</dbReference>
<dbReference type="SUPFAM" id="SSF56219">
    <property type="entry name" value="DNase I-like"/>
    <property type="match status" value="1"/>
</dbReference>
<feature type="domain" description="Endonuclease/exonuclease/phosphatase" evidence="2">
    <location>
        <begin position="149"/>
        <end position="383"/>
    </location>
</feature>
<dbReference type="GO" id="GO:0003824">
    <property type="term" value="F:catalytic activity"/>
    <property type="evidence" value="ECO:0007669"/>
    <property type="project" value="InterPro"/>
</dbReference>
<evidence type="ECO:0000259" key="2">
    <source>
        <dbReference type="Pfam" id="PF03372"/>
    </source>
</evidence>
<keyword evidence="1" id="KW-0472">Membrane</keyword>
<protein>
    <recommendedName>
        <fullName evidence="2">Endonuclease/exonuclease/phosphatase domain-containing protein</fullName>
    </recommendedName>
</protein>
<evidence type="ECO:0000313" key="4">
    <source>
        <dbReference type="Proteomes" id="UP000248924"/>
    </source>
</evidence>
<proteinExistence type="predicted"/>
<gene>
    <name evidence="3" type="ORF">C1I95_09895</name>
</gene>
<keyword evidence="1" id="KW-0812">Transmembrane</keyword>
<keyword evidence="4" id="KW-1185">Reference proteome</keyword>
<feature type="transmembrane region" description="Helical" evidence="1">
    <location>
        <begin position="111"/>
        <end position="133"/>
    </location>
</feature>
<evidence type="ECO:0000313" key="3">
    <source>
        <dbReference type="EMBL" id="PZG20283.1"/>
    </source>
</evidence>
<dbReference type="Gene3D" id="3.60.10.10">
    <property type="entry name" value="Endonuclease/exonuclease/phosphatase"/>
    <property type="match status" value="1"/>
</dbReference>
<dbReference type="Pfam" id="PF03372">
    <property type="entry name" value="Exo_endo_phos"/>
    <property type="match status" value="1"/>
</dbReference>
<dbReference type="InterPro" id="IPR005135">
    <property type="entry name" value="Endo/exonuclease/phosphatase"/>
</dbReference>
<evidence type="ECO:0000256" key="1">
    <source>
        <dbReference type="SAM" id="Phobius"/>
    </source>
</evidence>
<dbReference type="AlphaFoldDB" id="A0A2W2ECN1"/>
<feature type="transmembrane region" description="Helical" evidence="1">
    <location>
        <begin position="51"/>
        <end position="71"/>
    </location>
</feature>
<dbReference type="EMBL" id="POTY01000044">
    <property type="protein sequence ID" value="PZG20283.1"/>
    <property type="molecule type" value="Genomic_DNA"/>
</dbReference>
<accession>A0A2W2ECN1</accession>
<feature type="transmembrane region" description="Helical" evidence="1">
    <location>
        <begin position="77"/>
        <end position="104"/>
    </location>
</feature>
<name>A0A2W2ECN1_9ACTN</name>
<organism evidence="3 4">
    <name type="scientific">Micromonospora craterilacus</name>
    <dbReference type="NCBI Taxonomy" id="1655439"/>
    <lineage>
        <taxon>Bacteria</taxon>
        <taxon>Bacillati</taxon>
        <taxon>Actinomycetota</taxon>
        <taxon>Actinomycetes</taxon>
        <taxon>Micromonosporales</taxon>
        <taxon>Micromonosporaceae</taxon>
        <taxon>Micromonospora</taxon>
    </lineage>
</organism>
<dbReference type="InterPro" id="IPR036691">
    <property type="entry name" value="Endo/exonu/phosph_ase_sf"/>
</dbReference>
<sequence length="395" mass="43566">MAAVPALPTAIRRLVPDRRCASVDVGVTTAAPTADTAADQASPAGPARRRWLAAVLVGVASLWLAFTAAHRGLSGRWWLWLAVDTVPPLAFLLVPLTLGAVAAVSRRRRTVALLAAVGLLLGAGLSGINVRWWHGGDGPAPVDALRVFSWNTGYWDEGGETEELYRVLRNADADVYLLQEYWYERGRPTEATLDRLRAEFPGYQVVVVGELVTLSRVPVLRQVPLEPVDLPPAIAEAGDEWRYKTLRTDLDLGGGRVLSAYNLHLPVQLSPEHGLLDGDFYRIMRAQRAQREPQWRALARDVHANPNPVLLAGDLNTTPAMGDRRKLPDGLRDASYAMPSPYPASWAHRPGWPPWWRLDWAFVSPQVRVHSYHFGDGRGASDHRPQELVVSLGDQ</sequence>
<keyword evidence="1" id="KW-1133">Transmembrane helix</keyword>
<comment type="caution">
    <text evidence="3">The sequence shown here is derived from an EMBL/GenBank/DDBJ whole genome shotgun (WGS) entry which is preliminary data.</text>
</comment>